<evidence type="ECO:0008006" key="3">
    <source>
        <dbReference type="Google" id="ProtNLM"/>
    </source>
</evidence>
<name>A0A0L8FL28_OCTBM</name>
<feature type="signal peptide" evidence="1">
    <location>
        <begin position="1"/>
        <end position="27"/>
    </location>
</feature>
<proteinExistence type="predicted"/>
<reference evidence="2" key="1">
    <citation type="submission" date="2015-07" db="EMBL/GenBank/DDBJ databases">
        <title>MeaNS - Measles Nucleotide Surveillance Program.</title>
        <authorList>
            <person name="Tran T."/>
            <person name="Druce J."/>
        </authorList>
    </citation>
    <scope>NUCLEOTIDE SEQUENCE</scope>
    <source>
        <strain evidence="2">UCB-OBI-ISO-001</strain>
        <tissue evidence="2">Gonad</tissue>
    </source>
</reference>
<organism evidence="2">
    <name type="scientific">Octopus bimaculoides</name>
    <name type="common">California two-spotted octopus</name>
    <dbReference type="NCBI Taxonomy" id="37653"/>
    <lineage>
        <taxon>Eukaryota</taxon>
        <taxon>Metazoa</taxon>
        <taxon>Spiralia</taxon>
        <taxon>Lophotrochozoa</taxon>
        <taxon>Mollusca</taxon>
        <taxon>Cephalopoda</taxon>
        <taxon>Coleoidea</taxon>
        <taxon>Octopodiformes</taxon>
        <taxon>Octopoda</taxon>
        <taxon>Incirrata</taxon>
        <taxon>Octopodidae</taxon>
        <taxon>Octopus</taxon>
    </lineage>
</organism>
<dbReference type="EMBL" id="KQ429416">
    <property type="protein sequence ID" value="KOF65416.1"/>
    <property type="molecule type" value="Genomic_DNA"/>
</dbReference>
<dbReference type="AlphaFoldDB" id="A0A0L8FL28"/>
<keyword evidence="1" id="KW-0732">Signal</keyword>
<evidence type="ECO:0000313" key="2">
    <source>
        <dbReference type="EMBL" id="KOF65416.1"/>
    </source>
</evidence>
<sequence length="64" mass="7573">MNHSRRLSPVLQLLLNSMSTLIKQAYAQRHVSRSYFAPPTHRSNSKSQTALFNVYWHFLSFFFL</sequence>
<accession>A0A0L8FL28</accession>
<feature type="chain" id="PRO_5005582566" description="Secreted protein" evidence="1">
    <location>
        <begin position="28"/>
        <end position="64"/>
    </location>
</feature>
<evidence type="ECO:0000256" key="1">
    <source>
        <dbReference type="SAM" id="SignalP"/>
    </source>
</evidence>
<gene>
    <name evidence="2" type="ORF">OCBIM_22015555mg</name>
</gene>
<protein>
    <recommendedName>
        <fullName evidence="3">Secreted protein</fullName>
    </recommendedName>
</protein>